<dbReference type="PATRIC" id="fig|1002367.3.peg.556"/>
<dbReference type="HOGENOM" id="CLU_219128_0_0_10"/>
<proteinExistence type="predicted"/>
<evidence type="ECO:0000313" key="1">
    <source>
        <dbReference type="EMBL" id="EHJ41498.1"/>
    </source>
</evidence>
<gene>
    <name evidence="1" type="ORF">HMPREF0673_00694</name>
</gene>
<sequence length="41" mass="4850">MIRIDNKMEQNKKDLLFEHRNKLDEVISTLSANFSQKEVAD</sequence>
<accession>G6AVQ7</accession>
<dbReference type="EMBL" id="AFZZ01000065">
    <property type="protein sequence ID" value="EHJ41498.1"/>
    <property type="molecule type" value="Genomic_DNA"/>
</dbReference>
<dbReference type="AlphaFoldDB" id="G6AVQ7"/>
<name>G6AVQ7_9BACT</name>
<protein>
    <submittedName>
        <fullName evidence="1">Uncharacterized protein</fullName>
    </submittedName>
</protein>
<comment type="caution">
    <text evidence="1">The sequence shown here is derived from an EMBL/GenBank/DDBJ whole genome shotgun (WGS) entry which is preliminary data.</text>
</comment>
<organism evidence="1 2">
    <name type="scientific">Leyella stercorea DSM 18206</name>
    <dbReference type="NCBI Taxonomy" id="1002367"/>
    <lineage>
        <taxon>Bacteria</taxon>
        <taxon>Pseudomonadati</taxon>
        <taxon>Bacteroidota</taxon>
        <taxon>Bacteroidia</taxon>
        <taxon>Bacteroidales</taxon>
        <taxon>Prevotellaceae</taxon>
        <taxon>Leyella</taxon>
    </lineage>
</organism>
<evidence type="ECO:0000313" key="2">
    <source>
        <dbReference type="Proteomes" id="UP000004407"/>
    </source>
</evidence>
<dbReference type="Proteomes" id="UP000004407">
    <property type="component" value="Unassembled WGS sequence"/>
</dbReference>
<reference evidence="1 2" key="1">
    <citation type="submission" date="2011-08" db="EMBL/GenBank/DDBJ databases">
        <authorList>
            <person name="Weinstock G."/>
            <person name="Sodergren E."/>
            <person name="Clifton S."/>
            <person name="Fulton L."/>
            <person name="Fulton B."/>
            <person name="Courtney L."/>
            <person name="Fronick C."/>
            <person name="Harrison M."/>
            <person name="Strong C."/>
            <person name="Farmer C."/>
            <person name="Delahaunty K."/>
            <person name="Markovic C."/>
            <person name="Hall O."/>
            <person name="Minx P."/>
            <person name="Tomlinson C."/>
            <person name="Mitreva M."/>
            <person name="Hou S."/>
            <person name="Chen J."/>
            <person name="Wollam A."/>
            <person name="Pepin K.H."/>
            <person name="Johnson M."/>
            <person name="Bhonagiri V."/>
            <person name="Zhang X."/>
            <person name="Suruliraj S."/>
            <person name="Warren W."/>
            <person name="Chinwalla A."/>
            <person name="Mardis E.R."/>
            <person name="Wilson R.K."/>
        </authorList>
    </citation>
    <scope>NUCLEOTIDE SEQUENCE [LARGE SCALE GENOMIC DNA]</scope>
    <source>
        <strain evidence="1 2">DSM 18206</strain>
    </source>
</reference>